<protein>
    <recommendedName>
        <fullName evidence="4">Carboxypeptidase regulatory-like domain-containing protein</fullName>
    </recommendedName>
</protein>
<organism evidence="2 3">
    <name type="scientific">Novipirellula caenicola</name>
    <dbReference type="NCBI Taxonomy" id="1536901"/>
    <lineage>
        <taxon>Bacteria</taxon>
        <taxon>Pseudomonadati</taxon>
        <taxon>Planctomycetota</taxon>
        <taxon>Planctomycetia</taxon>
        <taxon>Pirellulales</taxon>
        <taxon>Pirellulaceae</taxon>
        <taxon>Novipirellula</taxon>
    </lineage>
</organism>
<dbReference type="EMBL" id="BAABRO010000001">
    <property type="protein sequence ID" value="GAA5505411.1"/>
    <property type="molecule type" value="Genomic_DNA"/>
</dbReference>
<proteinExistence type="predicted"/>
<feature type="signal peptide" evidence="1">
    <location>
        <begin position="1"/>
        <end position="23"/>
    </location>
</feature>
<dbReference type="RefSeq" id="WP_339940501.1">
    <property type="nucleotide sequence ID" value="NZ_BAABRO010000001.1"/>
</dbReference>
<sequence length="145" mass="15391">MNCTRVRSIGLASLALFSLLLTGCDGSSGSYHGTVQFDDGSPVQSGSVEFRSLADGSRFASRIATDGSFSLADQEGRLGCPPGDYEVVVVQIVLTEDLAAEAHEHGRTVPRRFADYYTSGLRVTNDADSTSPLRITLQPSSQSAD</sequence>
<evidence type="ECO:0000313" key="3">
    <source>
        <dbReference type="Proteomes" id="UP001416858"/>
    </source>
</evidence>
<gene>
    <name evidence="2" type="ORF">Rcae01_00856</name>
</gene>
<evidence type="ECO:0000256" key="1">
    <source>
        <dbReference type="SAM" id="SignalP"/>
    </source>
</evidence>
<dbReference type="PROSITE" id="PS51257">
    <property type="entry name" value="PROKAR_LIPOPROTEIN"/>
    <property type="match status" value="1"/>
</dbReference>
<feature type="chain" id="PRO_5045832024" description="Carboxypeptidase regulatory-like domain-containing protein" evidence="1">
    <location>
        <begin position="24"/>
        <end position="145"/>
    </location>
</feature>
<dbReference type="Proteomes" id="UP001416858">
    <property type="component" value="Unassembled WGS sequence"/>
</dbReference>
<evidence type="ECO:0000313" key="2">
    <source>
        <dbReference type="EMBL" id="GAA5505411.1"/>
    </source>
</evidence>
<name>A0ABP9VJM6_9BACT</name>
<reference evidence="2 3" key="1">
    <citation type="submission" date="2024-02" db="EMBL/GenBank/DDBJ databases">
        <title>Rhodopirellula caenicola NBRC 110016.</title>
        <authorList>
            <person name="Ichikawa N."/>
            <person name="Katano-Makiyama Y."/>
            <person name="Hidaka K."/>
        </authorList>
    </citation>
    <scope>NUCLEOTIDE SEQUENCE [LARGE SCALE GENOMIC DNA]</scope>
    <source>
        <strain evidence="2 3">NBRC 110016</strain>
    </source>
</reference>
<accession>A0ABP9VJM6</accession>
<keyword evidence="1" id="KW-0732">Signal</keyword>
<keyword evidence="3" id="KW-1185">Reference proteome</keyword>
<comment type="caution">
    <text evidence="2">The sequence shown here is derived from an EMBL/GenBank/DDBJ whole genome shotgun (WGS) entry which is preliminary data.</text>
</comment>
<evidence type="ECO:0008006" key="4">
    <source>
        <dbReference type="Google" id="ProtNLM"/>
    </source>
</evidence>